<feature type="compositionally biased region" description="Low complexity" evidence="1">
    <location>
        <begin position="14"/>
        <end position="27"/>
    </location>
</feature>
<dbReference type="KEGG" id="spir:CWM47_37620"/>
<gene>
    <name evidence="3" type="ORF">CWM47_37620</name>
</gene>
<keyword evidence="2" id="KW-1133">Transmembrane helix</keyword>
<keyword evidence="2" id="KW-0812">Transmembrane</keyword>
<feature type="region of interest" description="Disordered" evidence="1">
    <location>
        <begin position="1"/>
        <end position="42"/>
    </location>
</feature>
<feature type="transmembrane region" description="Helical" evidence="2">
    <location>
        <begin position="170"/>
        <end position="190"/>
    </location>
</feature>
<feature type="compositionally biased region" description="Polar residues" evidence="1">
    <location>
        <begin position="1"/>
        <end position="13"/>
    </location>
</feature>
<proteinExistence type="predicted"/>
<dbReference type="RefSeq" id="WP_100993601.1">
    <property type="nucleotide sequence ID" value="NZ_CP025096.1"/>
</dbReference>
<organism evidence="3 4">
    <name type="scientific">Spirosoma pollinicola</name>
    <dbReference type="NCBI Taxonomy" id="2057025"/>
    <lineage>
        <taxon>Bacteria</taxon>
        <taxon>Pseudomonadati</taxon>
        <taxon>Bacteroidota</taxon>
        <taxon>Cytophagia</taxon>
        <taxon>Cytophagales</taxon>
        <taxon>Cytophagaceae</taxon>
        <taxon>Spirosoma</taxon>
    </lineage>
</organism>
<sequence>MNENKYLKNLNQKSTSSAPIPAAGSPSPASPVPPSAPNGYDPIQRLVDELSRQNTAIEGLNTRFDRWEKLPKGASQAELAALMQAAREGIDFNLDPEPIARLLLPKLTKGMPTVSNLKTATDEGVNEIRAVGLAAAERIEQAGTTAANRIEWASRSKANAWANRIGFTSWQSALVVFGLLVVIGGSLALYEQSYQHEIQTMRIQDNATKEFAGWIQEKYPEVWKAYLKKFAK</sequence>
<evidence type="ECO:0000256" key="1">
    <source>
        <dbReference type="SAM" id="MobiDB-lite"/>
    </source>
</evidence>
<dbReference type="AlphaFoldDB" id="A0A2K8ZB34"/>
<evidence type="ECO:0000256" key="2">
    <source>
        <dbReference type="SAM" id="Phobius"/>
    </source>
</evidence>
<reference evidence="3 4" key="1">
    <citation type="submission" date="2017-11" db="EMBL/GenBank/DDBJ databases">
        <title>Taxonomic description and genome sequences of Spirosoma HA7 sp. nov., isolated from pollen microhabitat of Corylus avellana.</title>
        <authorList>
            <person name="Ambika Manirajan B."/>
            <person name="Suarez C."/>
            <person name="Ratering S."/>
            <person name="Geissler-Plaum R."/>
            <person name="Cardinale M."/>
            <person name="Sylvia S."/>
        </authorList>
    </citation>
    <scope>NUCLEOTIDE SEQUENCE [LARGE SCALE GENOMIC DNA]</scope>
    <source>
        <strain evidence="3 4">HA7</strain>
    </source>
</reference>
<protein>
    <submittedName>
        <fullName evidence="3">Uncharacterized protein</fullName>
    </submittedName>
</protein>
<keyword evidence="4" id="KW-1185">Reference proteome</keyword>
<keyword evidence="2" id="KW-0472">Membrane</keyword>
<accession>A0A2K8ZB34</accession>
<evidence type="ECO:0000313" key="4">
    <source>
        <dbReference type="Proteomes" id="UP000232883"/>
    </source>
</evidence>
<dbReference type="EMBL" id="CP025096">
    <property type="protein sequence ID" value="AUD07040.1"/>
    <property type="molecule type" value="Genomic_DNA"/>
</dbReference>
<dbReference type="Proteomes" id="UP000232883">
    <property type="component" value="Chromosome"/>
</dbReference>
<dbReference type="OrthoDB" id="968615at2"/>
<evidence type="ECO:0000313" key="3">
    <source>
        <dbReference type="EMBL" id="AUD07040.1"/>
    </source>
</evidence>
<name>A0A2K8ZB34_9BACT</name>